<evidence type="ECO:0000259" key="7">
    <source>
        <dbReference type="PROSITE" id="PS50135"/>
    </source>
</evidence>
<evidence type="ECO:0000313" key="9">
    <source>
        <dbReference type="Proteomes" id="UP000030669"/>
    </source>
</evidence>
<dbReference type="Pfam" id="PF16158">
    <property type="entry name" value="N_BRCA1_IG"/>
    <property type="match status" value="1"/>
</dbReference>
<gene>
    <name evidence="8" type="ORF">GLOTRDRAFT_134979</name>
</gene>
<dbReference type="InterPro" id="IPR032350">
    <property type="entry name" value="Nbr1_FW"/>
</dbReference>
<proteinExistence type="predicted"/>
<organism evidence="8 9">
    <name type="scientific">Gloeophyllum trabeum (strain ATCC 11539 / FP-39264 / Madison 617)</name>
    <name type="common">Brown rot fungus</name>
    <dbReference type="NCBI Taxonomy" id="670483"/>
    <lineage>
        <taxon>Eukaryota</taxon>
        <taxon>Fungi</taxon>
        <taxon>Dikarya</taxon>
        <taxon>Basidiomycota</taxon>
        <taxon>Agaricomycotina</taxon>
        <taxon>Agaricomycetes</taxon>
        <taxon>Gloeophyllales</taxon>
        <taxon>Gloeophyllaceae</taxon>
        <taxon>Gloeophyllum</taxon>
    </lineage>
</organism>
<keyword evidence="5" id="KW-0175">Coiled coil</keyword>
<evidence type="ECO:0000256" key="6">
    <source>
        <dbReference type="SAM" id="MobiDB-lite"/>
    </source>
</evidence>
<protein>
    <recommendedName>
        <fullName evidence="7">ZZ-type domain-containing protein</fullName>
    </recommendedName>
</protein>
<reference evidence="8 9" key="1">
    <citation type="journal article" date="2012" name="Science">
        <title>The Paleozoic origin of enzymatic lignin decomposition reconstructed from 31 fungal genomes.</title>
        <authorList>
            <person name="Floudas D."/>
            <person name="Binder M."/>
            <person name="Riley R."/>
            <person name="Barry K."/>
            <person name="Blanchette R.A."/>
            <person name="Henrissat B."/>
            <person name="Martinez A.T."/>
            <person name="Otillar R."/>
            <person name="Spatafora J.W."/>
            <person name="Yadav J.S."/>
            <person name="Aerts A."/>
            <person name="Benoit I."/>
            <person name="Boyd A."/>
            <person name="Carlson A."/>
            <person name="Copeland A."/>
            <person name="Coutinho P.M."/>
            <person name="de Vries R.P."/>
            <person name="Ferreira P."/>
            <person name="Findley K."/>
            <person name="Foster B."/>
            <person name="Gaskell J."/>
            <person name="Glotzer D."/>
            <person name="Gorecki P."/>
            <person name="Heitman J."/>
            <person name="Hesse C."/>
            <person name="Hori C."/>
            <person name="Igarashi K."/>
            <person name="Jurgens J.A."/>
            <person name="Kallen N."/>
            <person name="Kersten P."/>
            <person name="Kohler A."/>
            <person name="Kuees U."/>
            <person name="Kumar T.K.A."/>
            <person name="Kuo A."/>
            <person name="LaButti K."/>
            <person name="Larrondo L.F."/>
            <person name="Lindquist E."/>
            <person name="Ling A."/>
            <person name="Lombard V."/>
            <person name="Lucas S."/>
            <person name="Lundell T."/>
            <person name="Martin R."/>
            <person name="McLaughlin D.J."/>
            <person name="Morgenstern I."/>
            <person name="Morin E."/>
            <person name="Murat C."/>
            <person name="Nagy L.G."/>
            <person name="Nolan M."/>
            <person name="Ohm R.A."/>
            <person name="Patyshakuliyeva A."/>
            <person name="Rokas A."/>
            <person name="Ruiz-Duenas F.J."/>
            <person name="Sabat G."/>
            <person name="Salamov A."/>
            <person name="Samejima M."/>
            <person name="Schmutz J."/>
            <person name="Slot J.C."/>
            <person name="St John F."/>
            <person name="Stenlid J."/>
            <person name="Sun H."/>
            <person name="Sun S."/>
            <person name="Syed K."/>
            <person name="Tsang A."/>
            <person name="Wiebenga A."/>
            <person name="Young D."/>
            <person name="Pisabarro A."/>
            <person name="Eastwood D.C."/>
            <person name="Martin F."/>
            <person name="Cullen D."/>
            <person name="Grigoriev I.V."/>
            <person name="Hibbett D.S."/>
        </authorList>
    </citation>
    <scope>NUCLEOTIDE SEQUENCE [LARGE SCALE GENOMIC DNA]</scope>
    <source>
        <strain evidence="8 9">ATCC 11539</strain>
    </source>
</reference>
<dbReference type="Gene3D" id="2.60.40.10">
    <property type="entry name" value="Immunoglobulins"/>
    <property type="match status" value="1"/>
</dbReference>
<dbReference type="Proteomes" id="UP000030669">
    <property type="component" value="Unassembled WGS sequence"/>
</dbReference>
<keyword evidence="3" id="KW-0862">Zinc</keyword>
<evidence type="ECO:0000256" key="3">
    <source>
        <dbReference type="ARBA" id="ARBA00022833"/>
    </source>
</evidence>
<feature type="region of interest" description="Disordered" evidence="6">
    <location>
        <begin position="267"/>
        <end position="347"/>
    </location>
</feature>
<dbReference type="CDD" id="cd14947">
    <property type="entry name" value="NBR1_like"/>
    <property type="match status" value="1"/>
</dbReference>
<keyword evidence="1" id="KW-0479">Metal-binding</keyword>
<feature type="compositionally biased region" description="Low complexity" evidence="6">
    <location>
        <begin position="1361"/>
        <end position="1371"/>
    </location>
</feature>
<dbReference type="STRING" id="670483.S7RZ43"/>
<dbReference type="PANTHER" id="PTHR20930">
    <property type="entry name" value="OVARIAN CARCINOMA ANTIGEN CA125-RELATED"/>
    <property type="match status" value="1"/>
</dbReference>
<feature type="coiled-coil region" evidence="5">
    <location>
        <begin position="789"/>
        <end position="875"/>
    </location>
</feature>
<feature type="region of interest" description="Disordered" evidence="6">
    <location>
        <begin position="402"/>
        <end position="445"/>
    </location>
</feature>
<dbReference type="PROSITE" id="PS01357">
    <property type="entry name" value="ZF_ZZ_1"/>
    <property type="match status" value="1"/>
</dbReference>
<feature type="domain" description="ZZ-type" evidence="7">
    <location>
        <begin position="560"/>
        <end position="612"/>
    </location>
</feature>
<evidence type="ECO:0000256" key="4">
    <source>
        <dbReference type="PROSITE-ProRule" id="PRU00228"/>
    </source>
</evidence>
<dbReference type="HOGENOM" id="CLU_005087_0_0_1"/>
<evidence type="ECO:0000256" key="5">
    <source>
        <dbReference type="SAM" id="Coils"/>
    </source>
</evidence>
<dbReference type="CDD" id="cd02340">
    <property type="entry name" value="ZZ_NBR1_like"/>
    <property type="match status" value="2"/>
</dbReference>
<keyword evidence="9" id="KW-1185">Reference proteome</keyword>
<feature type="region of interest" description="Disordered" evidence="6">
    <location>
        <begin position="1358"/>
        <end position="1392"/>
    </location>
</feature>
<dbReference type="PROSITE" id="PS50135">
    <property type="entry name" value="ZF_ZZ_2"/>
    <property type="match status" value="3"/>
</dbReference>
<feature type="domain" description="ZZ-type" evidence="7">
    <location>
        <begin position="470"/>
        <end position="524"/>
    </location>
</feature>
<dbReference type="InterPro" id="IPR013783">
    <property type="entry name" value="Ig-like_fold"/>
</dbReference>
<dbReference type="SMART" id="SM00291">
    <property type="entry name" value="ZnF_ZZ"/>
    <property type="match status" value="3"/>
</dbReference>
<dbReference type="OMA" id="CEAHPIP"/>
<evidence type="ECO:0000256" key="2">
    <source>
        <dbReference type="ARBA" id="ARBA00022771"/>
    </source>
</evidence>
<name>S7RZ43_GLOTA</name>
<sequence>MFTVKATYRSQTRKFTFDQSLFPSYQQLFHQLYRVFPISQSYYLSKLLFAPQPAFPNSRILLSKEVHNAEQYERAIQQYNGRPLPGALLRFTVFDDTPHKPAVGKGIGVSSQSGSAPEGRAANDIWLTGPEESITVTPSIRVSPLTQCHSARSESRSPMNLEDWDMELHRLITYDEGSATGTYVPSPQPSISSLGPQQPQHMPGLQHERMRASPPSSSASRTPRASPPRSTFNESMPQRDVDPLPVIQDLFTNFVRDFDRIMERSFGERWRERTQSPQIPPAPRGAPPSSVVDGANGIPPPPPPLFDGIASNVAMSGIPPPPILDTSRPPQSAGSSPPTAQSRDTAFSMPGAFVDPAVVLGLARPEPQSSHIPPPPPPPQPHWNSYYSPSWNVPPPPPLPTFPGSFESHSSHHASSEPPRVRVVSPPPSPPSPMTPSVVSQAPSSVNSNARVGIASQNGSTRNAQETVIHLDVVCDSCNEIVVGVRHKCLDCPNYDLCTPCMESGSAELHNPFHEFFDVTEPGGMYVHNVFSGNGERTAAPPVETRTRPAAAVPPAEPVRHNATCDLCDSRIVGERYKCLDCPDFDACERCFSITPEQHPSHGFVRVKDSKDLILRHDASATEVHTARCDSCTQVIVGVRYKCMHPACPDYDLCSRCEAMPIPVHPSNHPMLKLKGSNDVVPRVNSYAEDRQEQERLERMQRILRAREEELEQREDAVNLRSDALNLRNDELEEREREIAAIDHALGERQRELDERFNILEGREKIVEEKEEVFERREDYLMTREGAVDQEIEARLEAMEDKENDLQVRAETLEDQLRDLEARREELDAEEITLEGRQRSLEDWANNLECWESRLEETSALLDRREMELTEKERDLEDERVPPYVPAARAESPWRRYAQDLLPLNLPQVPTHVPNIQVEPPSPSLIDIDRVPARPVAVAMSASPQTWPTPEEIDDIIRRSETTYPEIETRDLHHDGHSTESEDVMMPGTLPMFAQRTNNANSTVSSGTPSAMSALSSLPLAPSNVGSDMYSELWPAVASELRHLLQPSTEAVPDEGSLPIEHTVSEGEGLRDPTPMPGSHTNEDIVDVYSPPLAKEPLLARPNEQLAPPEILSRLASSLAGLLAARPISQPSATVPDAEPTDPFADELATEPEEHRFADELATQPEEHVESRAETPALPPLRATCVSENNIPDGQIFPPGAEFVKSWNVINDGEREWPESTVLVFVAGDRMGSGADTAKFKVGSVPAGETVDVWTGELKAPEHPGKYVSYWRLSDGQGNQFGQSLWIDISVAEVDTSSGSESLAASSVIMPHAVGEAPMRAGQTTTEAPTVQARSLTLPSTASGETLSDVISVGSSASLISHPGSPSSAHGSMDEWEDTRGSVTPPLAPTVGERDMEYIVLYESSDSGRD</sequence>
<feature type="region of interest" description="Disordered" evidence="6">
    <location>
        <begin position="179"/>
        <end position="243"/>
    </location>
</feature>
<dbReference type="PANTHER" id="PTHR20930:SF0">
    <property type="entry name" value="PROTEIN ILRUN"/>
    <property type="match status" value="1"/>
</dbReference>
<feature type="domain" description="ZZ-type" evidence="7">
    <location>
        <begin position="624"/>
        <end position="679"/>
    </location>
</feature>
<dbReference type="eggNOG" id="KOG4351">
    <property type="taxonomic scope" value="Eukaryota"/>
</dbReference>
<dbReference type="CDD" id="cd02249">
    <property type="entry name" value="ZZ"/>
    <property type="match status" value="1"/>
</dbReference>
<dbReference type="Gene3D" id="3.30.60.90">
    <property type="match status" value="3"/>
</dbReference>
<dbReference type="RefSeq" id="XP_007860717.1">
    <property type="nucleotide sequence ID" value="XM_007862526.1"/>
</dbReference>
<feature type="compositionally biased region" description="Polar residues" evidence="6">
    <location>
        <begin position="179"/>
        <end position="200"/>
    </location>
</feature>
<dbReference type="OrthoDB" id="661148at2759"/>
<feature type="compositionally biased region" description="Polar residues" evidence="6">
    <location>
        <begin position="328"/>
        <end position="345"/>
    </location>
</feature>
<dbReference type="eggNOG" id="KOG3592">
    <property type="taxonomic scope" value="Eukaryota"/>
</dbReference>
<feature type="compositionally biased region" description="Pro residues" evidence="6">
    <location>
        <begin position="425"/>
        <end position="434"/>
    </location>
</feature>
<keyword evidence="2 4" id="KW-0863">Zinc-finger</keyword>
<dbReference type="GeneID" id="19303225"/>
<dbReference type="InterPro" id="IPR043145">
    <property type="entry name" value="Znf_ZZ_sf"/>
</dbReference>
<dbReference type="EMBL" id="KB469296">
    <property type="protein sequence ID" value="EPQ60265.1"/>
    <property type="molecule type" value="Genomic_DNA"/>
</dbReference>
<dbReference type="eggNOG" id="KOG4582">
    <property type="taxonomic scope" value="Eukaryota"/>
</dbReference>
<dbReference type="GO" id="GO:0008270">
    <property type="term" value="F:zinc ion binding"/>
    <property type="evidence" value="ECO:0007669"/>
    <property type="project" value="UniProtKB-KW"/>
</dbReference>
<accession>S7RZ43</accession>
<feature type="coiled-coil region" evidence="5">
    <location>
        <begin position="694"/>
        <end position="735"/>
    </location>
</feature>
<dbReference type="KEGG" id="gtr:GLOTRDRAFT_134979"/>
<dbReference type="SUPFAM" id="SSF57850">
    <property type="entry name" value="RING/U-box"/>
    <property type="match status" value="3"/>
</dbReference>
<evidence type="ECO:0000313" key="8">
    <source>
        <dbReference type="EMBL" id="EPQ60265.1"/>
    </source>
</evidence>
<feature type="compositionally biased region" description="Low complexity" evidence="6">
    <location>
        <begin position="212"/>
        <end position="231"/>
    </location>
</feature>
<dbReference type="Pfam" id="PF00569">
    <property type="entry name" value="ZZ"/>
    <property type="match status" value="3"/>
</dbReference>
<evidence type="ECO:0000256" key="1">
    <source>
        <dbReference type="ARBA" id="ARBA00022723"/>
    </source>
</evidence>
<dbReference type="InterPro" id="IPR000433">
    <property type="entry name" value="Znf_ZZ"/>
</dbReference>